<dbReference type="Ensembl" id="ENSFHET00000000890.1">
    <property type="protein sequence ID" value="ENSFHEP00000027136.1"/>
    <property type="gene ID" value="ENSFHEG00000010441.1"/>
</dbReference>
<dbReference type="GO" id="GO:0000149">
    <property type="term" value="F:SNARE binding"/>
    <property type="evidence" value="ECO:0007669"/>
    <property type="project" value="TreeGrafter"/>
</dbReference>
<evidence type="ECO:0000313" key="3">
    <source>
        <dbReference type="Ensembl" id="ENSFHEP00000027136.1"/>
    </source>
</evidence>
<reference evidence="3" key="1">
    <citation type="submission" date="2025-05" db="UniProtKB">
        <authorList>
            <consortium name="Ensembl"/>
        </authorList>
    </citation>
    <scope>IDENTIFICATION</scope>
</reference>
<feature type="coiled-coil region" evidence="2">
    <location>
        <begin position="100"/>
        <end position="127"/>
    </location>
</feature>
<protein>
    <submittedName>
        <fullName evidence="3">TNF alpha induced protein 2</fullName>
    </submittedName>
</protein>
<dbReference type="Gene3D" id="1.10.357.50">
    <property type="match status" value="1"/>
</dbReference>
<dbReference type="Ensembl" id="ENSFHET00000000875.1">
    <property type="protein sequence ID" value="ENSFHEP00000027139.1"/>
    <property type="gene ID" value="ENSFHEG00000010441.1"/>
</dbReference>
<proteinExistence type="inferred from homology"/>
<dbReference type="GO" id="GO:0000145">
    <property type="term" value="C:exocyst"/>
    <property type="evidence" value="ECO:0007669"/>
    <property type="project" value="InterPro"/>
</dbReference>
<keyword evidence="2" id="KW-0175">Coiled coil</keyword>
<keyword evidence="4" id="KW-1185">Reference proteome</keyword>
<dbReference type="PANTHER" id="PTHR21292:SF4">
    <property type="entry name" value="TUMOR NECROSIS FACTOR ALPHA-INDUCED PROTEIN 2"/>
    <property type="match status" value="1"/>
</dbReference>
<comment type="similarity">
    <text evidence="1">Belongs to the SEC6 family.</text>
</comment>
<sequence>MRVRSNSEGLRLNNILNQGGRSVGVWIRGTLQRITRTSNPQDPVDISPITDEPQKIIEDPPAAIETFEQLLEEQRLCEANLALIDRENQLFGKLTEEEAHKHHAEEIEKLSADRRALEKQLQHTLQQSLSLRLEEVTDEAVVSPLILTSAVKAIHQEEEQDLQRKKLGSRPLSNWKKLHDSILHGLVEDRMDNPSVAPAGPAGQSSIQVDIQSMGRQLKEDLLLVVNVLKSCYPPEANICQFYAKLYHQSLSNRLRNIAEFALDDKDCTSILRWVNEYYPGILKKPEIASEIDSAELGKLLPQNLLDCLEKQYLETQQAELSTCMNLVLEEEKKKWMEEQQPPREDGCYASPLAYDIIQFINGKVTVAEKVTGSQQKAQNITRQLTDLLQRFKALQEDIIKQNKIHSKAHVKANLGGVEQFRDILQRKGYLFPDDVREKSLAVLSDMKQSAHTYLLSPVHKYLKPQYQKLGTSDWLKKDRLFENLLSSIETELQDLEGLSQSCHQEVIGVFHQEVTREYVKRLLRGEVKLKDREHQQKAAIAVMNNAESFHKLFKEMGSKEDWLKEILTHIAEVLKLQDIPALQMQIVSLGHDYPDLSEKHVSALLKLKTNVSREDRQKVKATLSDTREGSNGGVEHRPFFSKVVVK</sequence>
<dbReference type="AlphaFoldDB" id="A0A3Q2QIK4"/>
<evidence type="ECO:0000256" key="1">
    <source>
        <dbReference type="ARBA" id="ARBA00009447"/>
    </source>
</evidence>
<name>A0A3Q2QIK4_FUNHE</name>
<dbReference type="GeneTree" id="ENSGT01030000234613"/>
<dbReference type="PANTHER" id="PTHR21292">
    <property type="entry name" value="EXOCYST COMPLEX COMPONENT SEC6-RELATED"/>
    <property type="match status" value="1"/>
</dbReference>
<dbReference type="GO" id="GO:0051601">
    <property type="term" value="P:exocyst localization"/>
    <property type="evidence" value="ECO:0007669"/>
    <property type="project" value="TreeGrafter"/>
</dbReference>
<dbReference type="InterPro" id="IPR042532">
    <property type="entry name" value="EXOC3/Sec6_C"/>
</dbReference>
<dbReference type="Proteomes" id="UP000265000">
    <property type="component" value="Unplaced"/>
</dbReference>
<dbReference type="GO" id="GO:0006887">
    <property type="term" value="P:exocytosis"/>
    <property type="evidence" value="ECO:0007669"/>
    <property type="project" value="InterPro"/>
</dbReference>
<organism evidence="3 4">
    <name type="scientific">Fundulus heteroclitus</name>
    <name type="common">Killifish</name>
    <name type="synonym">Mummichog</name>
    <dbReference type="NCBI Taxonomy" id="8078"/>
    <lineage>
        <taxon>Eukaryota</taxon>
        <taxon>Metazoa</taxon>
        <taxon>Chordata</taxon>
        <taxon>Craniata</taxon>
        <taxon>Vertebrata</taxon>
        <taxon>Euteleostomi</taxon>
        <taxon>Actinopterygii</taxon>
        <taxon>Neopterygii</taxon>
        <taxon>Teleostei</taxon>
        <taxon>Neoteleostei</taxon>
        <taxon>Acanthomorphata</taxon>
        <taxon>Ovalentaria</taxon>
        <taxon>Atherinomorphae</taxon>
        <taxon>Cyprinodontiformes</taxon>
        <taxon>Fundulidae</taxon>
        <taxon>Fundulus</taxon>
    </lineage>
</organism>
<dbReference type="Pfam" id="PF06046">
    <property type="entry name" value="Sec6"/>
    <property type="match status" value="1"/>
</dbReference>
<dbReference type="STRING" id="8078.ENSFHEP00000027139"/>
<accession>A0A3Q2QIK4</accession>
<evidence type="ECO:0000313" key="4">
    <source>
        <dbReference type="Proteomes" id="UP000265000"/>
    </source>
</evidence>
<evidence type="ECO:0000256" key="2">
    <source>
        <dbReference type="SAM" id="Coils"/>
    </source>
</evidence>
<dbReference type="InterPro" id="IPR010326">
    <property type="entry name" value="EXOC3/Sec6"/>
</dbReference>
<dbReference type="Gene3D" id="1.10.357.70">
    <property type="entry name" value="Exocyst complex component Sec6, C-terminal domain"/>
    <property type="match status" value="1"/>
</dbReference>